<evidence type="ECO:0000313" key="1">
    <source>
        <dbReference type="EMBL" id="SPD88497.1"/>
    </source>
</evidence>
<name>A0A2N9JM05_9ACTN</name>
<sequence length="45" mass="4668">MRALEHSSTGRPAWLTSLEGYAGLLLDAAGRVTGTGLTGPGRTLR</sequence>
<keyword evidence="2" id="KW-1185">Reference proteome</keyword>
<proteinExistence type="predicted"/>
<dbReference type="Proteomes" id="UP000238164">
    <property type="component" value="Chromosome 1"/>
</dbReference>
<accession>A0A2N9JM05</accession>
<protein>
    <submittedName>
        <fullName evidence="1">Uncharacterized protein</fullName>
    </submittedName>
</protein>
<dbReference type="AlphaFoldDB" id="A0A2N9JM05"/>
<evidence type="ECO:0000313" key="2">
    <source>
        <dbReference type="Proteomes" id="UP000238164"/>
    </source>
</evidence>
<dbReference type="EMBL" id="LT985188">
    <property type="protein sequence ID" value="SPD88497.1"/>
    <property type="molecule type" value="Genomic_DNA"/>
</dbReference>
<dbReference type="KEGG" id="mgg:MPLG2_3467"/>
<dbReference type="RefSeq" id="WP_158681272.1">
    <property type="nucleotide sequence ID" value="NZ_BAAAGO010000001.1"/>
</dbReference>
<reference evidence="1 2" key="1">
    <citation type="submission" date="2018-02" db="EMBL/GenBank/DDBJ databases">
        <authorList>
            <person name="Cohen D.B."/>
            <person name="Kent A.D."/>
        </authorList>
    </citation>
    <scope>NUCLEOTIDE SEQUENCE [LARGE SCALE GENOMIC DNA]</scope>
    <source>
        <strain evidence="1">1</strain>
    </source>
</reference>
<gene>
    <name evidence="1" type="ORF">MPLG2_3467</name>
</gene>
<organism evidence="1 2">
    <name type="scientific">Micropruina glycogenica</name>
    <dbReference type="NCBI Taxonomy" id="75385"/>
    <lineage>
        <taxon>Bacteria</taxon>
        <taxon>Bacillati</taxon>
        <taxon>Actinomycetota</taxon>
        <taxon>Actinomycetes</taxon>
        <taxon>Propionibacteriales</taxon>
        <taxon>Nocardioidaceae</taxon>
        <taxon>Micropruina</taxon>
    </lineage>
</organism>